<dbReference type="PANTHER" id="PTHR48043">
    <property type="entry name" value="EG:EG0003.4 PROTEIN-RELATED"/>
    <property type="match status" value="1"/>
</dbReference>
<dbReference type="InterPro" id="IPR002213">
    <property type="entry name" value="UDP_glucos_trans"/>
</dbReference>
<sequence>MIKSKLGPNFPDLEEIVRNASIALINSIDFIDIARPTSRKIINIGGLNVAQPKKILQTDLQIVFEKARKGVVLFSFGGIVNTRYMAEQKRNAFLEAFARFPEYNFIWKSNFSDVQTITQRYPNVHLVDWMDQTTILAQPKTRAFITHCGLNSLTESIYAGVPLLGIPIFGDQRYNAAIIQHRELGVYLNIEEVTEDRVYDALEKLLHTEKYRTNAKNVKEMMRKWPKNPKEEVKKWVQFAAEFPDLTELNIYGSELDTITYHNLDIIGALFVSVALFLASAVKMGVAIFSFVFAARERKMKVQ</sequence>
<dbReference type="PROSITE" id="PS00375">
    <property type="entry name" value="UDPGT"/>
    <property type="match status" value="1"/>
</dbReference>
<keyword evidence="6" id="KW-0812">Transmembrane</keyword>
<dbReference type="GO" id="GO:0015020">
    <property type="term" value="F:glucuronosyltransferase activity"/>
    <property type="evidence" value="ECO:0007669"/>
    <property type="project" value="UniProtKB-EC"/>
</dbReference>
<dbReference type="WBParaSite" id="L893_g1752.t2">
    <property type="protein sequence ID" value="L893_g1752.t2"/>
    <property type="gene ID" value="L893_g1752"/>
</dbReference>
<evidence type="ECO:0000313" key="7">
    <source>
        <dbReference type="Proteomes" id="UP000095287"/>
    </source>
</evidence>
<keyword evidence="2 5" id="KW-0328">Glycosyltransferase</keyword>
<keyword evidence="6" id="KW-1133">Transmembrane helix</keyword>
<keyword evidence="3 5" id="KW-0808">Transferase</keyword>
<dbReference type="Pfam" id="PF00201">
    <property type="entry name" value="UDPGT"/>
    <property type="match status" value="1"/>
</dbReference>
<evidence type="ECO:0000313" key="8">
    <source>
        <dbReference type="WBParaSite" id="L893_g1752.t2"/>
    </source>
</evidence>
<dbReference type="Proteomes" id="UP000095287">
    <property type="component" value="Unplaced"/>
</dbReference>
<reference evidence="8" key="1">
    <citation type="submission" date="2016-11" db="UniProtKB">
        <authorList>
            <consortium name="WormBaseParasite"/>
        </authorList>
    </citation>
    <scope>IDENTIFICATION</scope>
</reference>
<proteinExistence type="inferred from homology"/>
<dbReference type="Gene3D" id="3.40.50.2000">
    <property type="entry name" value="Glycogen Phosphorylase B"/>
    <property type="match status" value="1"/>
</dbReference>
<evidence type="ECO:0000256" key="4">
    <source>
        <dbReference type="ARBA" id="ARBA00047475"/>
    </source>
</evidence>
<protein>
    <recommendedName>
        <fullName evidence="6">UDP-glucuronosyltransferase</fullName>
        <ecNumber evidence="6">2.4.1.17</ecNumber>
    </recommendedName>
</protein>
<organism evidence="7 8">
    <name type="scientific">Steinernema glaseri</name>
    <dbReference type="NCBI Taxonomy" id="37863"/>
    <lineage>
        <taxon>Eukaryota</taxon>
        <taxon>Metazoa</taxon>
        <taxon>Ecdysozoa</taxon>
        <taxon>Nematoda</taxon>
        <taxon>Chromadorea</taxon>
        <taxon>Rhabditida</taxon>
        <taxon>Tylenchina</taxon>
        <taxon>Panagrolaimomorpha</taxon>
        <taxon>Strongyloidoidea</taxon>
        <taxon>Steinernematidae</taxon>
        <taxon>Steinernema</taxon>
    </lineage>
</organism>
<keyword evidence="7" id="KW-1185">Reference proteome</keyword>
<evidence type="ECO:0000256" key="2">
    <source>
        <dbReference type="ARBA" id="ARBA00022676"/>
    </source>
</evidence>
<evidence type="ECO:0000256" key="5">
    <source>
        <dbReference type="RuleBase" id="RU003718"/>
    </source>
</evidence>
<comment type="similarity">
    <text evidence="1 5">Belongs to the UDP-glycosyltransferase family.</text>
</comment>
<dbReference type="PANTHER" id="PTHR48043:SF145">
    <property type="entry name" value="FI06409P-RELATED"/>
    <property type="match status" value="1"/>
</dbReference>
<dbReference type="GO" id="GO:0016020">
    <property type="term" value="C:membrane"/>
    <property type="evidence" value="ECO:0007669"/>
    <property type="project" value="UniProtKB-SubCell"/>
</dbReference>
<comment type="catalytic activity">
    <reaction evidence="4 6">
        <text>glucuronate acceptor + UDP-alpha-D-glucuronate = acceptor beta-D-glucuronoside + UDP + H(+)</text>
        <dbReference type="Rhea" id="RHEA:21032"/>
        <dbReference type="ChEBI" id="CHEBI:15378"/>
        <dbReference type="ChEBI" id="CHEBI:58052"/>
        <dbReference type="ChEBI" id="CHEBI:58223"/>
        <dbReference type="ChEBI" id="CHEBI:132367"/>
        <dbReference type="ChEBI" id="CHEBI:132368"/>
        <dbReference type="EC" id="2.4.1.17"/>
    </reaction>
</comment>
<evidence type="ECO:0000256" key="1">
    <source>
        <dbReference type="ARBA" id="ARBA00009995"/>
    </source>
</evidence>
<accession>A0A1I7YM77</accession>
<name>A0A1I7YM77_9BILA</name>
<feature type="transmembrane region" description="Helical" evidence="6">
    <location>
        <begin position="266"/>
        <end position="294"/>
    </location>
</feature>
<dbReference type="CDD" id="cd03784">
    <property type="entry name" value="GT1_Gtf-like"/>
    <property type="match status" value="1"/>
</dbReference>
<dbReference type="EC" id="2.4.1.17" evidence="6"/>
<evidence type="ECO:0000256" key="6">
    <source>
        <dbReference type="RuleBase" id="RU362059"/>
    </source>
</evidence>
<dbReference type="FunFam" id="3.40.50.2000:FF:000021">
    <property type="entry name" value="UDP-glucuronosyltransferase"/>
    <property type="match status" value="1"/>
</dbReference>
<dbReference type="AlphaFoldDB" id="A0A1I7YM77"/>
<dbReference type="SUPFAM" id="SSF53756">
    <property type="entry name" value="UDP-Glycosyltransferase/glycogen phosphorylase"/>
    <property type="match status" value="1"/>
</dbReference>
<evidence type="ECO:0000256" key="3">
    <source>
        <dbReference type="ARBA" id="ARBA00022679"/>
    </source>
</evidence>
<keyword evidence="6" id="KW-0472">Membrane</keyword>
<dbReference type="InterPro" id="IPR035595">
    <property type="entry name" value="UDP_glycos_trans_CS"/>
</dbReference>
<dbReference type="InterPro" id="IPR050271">
    <property type="entry name" value="UDP-glycosyltransferase"/>
</dbReference>
<comment type="subcellular location">
    <subcellularLocation>
        <location evidence="6">Membrane</location>
        <topology evidence="6">Single-pass membrane protein</topology>
    </subcellularLocation>
</comment>